<dbReference type="EMBL" id="JBBCAQ010000033">
    <property type="protein sequence ID" value="KAK7582746.1"/>
    <property type="molecule type" value="Genomic_DNA"/>
</dbReference>
<dbReference type="InterPro" id="IPR006201">
    <property type="entry name" value="Neur_channel"/>
</dbReference>
<evidence type="ECO:0000256" key="5">
    <source>
        <dbReference type="ARBA" id="ARBA00022692"/>
    </source>
</evidence>
<dbReference type="NCBIfam" id="TIGR00860">
    <property type="entry name" value="LIC"/>
    <property type="match status" value="1"/>
</dbReference>
<evidence type="ECO:0000259" key="13">
    <source>
        <dbReference type="Pfam" id="PF02932"/>
    </source>
</evidence>
<dbReference type="GO" id="GO:0005254">
    <property type="term" value="F:chloride channel activity"/>
    <property type="evidence" value="ECO:0007669"/>
    <property type="project" value="UniProtKB-ARBA"/>
</dbReference>
<evidence type="ECO:0000256" key="6">
    <source>
        <dbReference type="ARBA" id="ARBA00022729"/>
    </source>
</evidence>
<feature type="transmembrane region" description="Helical" evidence="11">
    <location>
        <begin position="536"/>
        <end position="558"/>
    </location>
</feature>
<keyword evidence="5 11" id="KW-0812">Transmembrane</keyword>
<evidence type="ECO:0000256" key="7">
    <source>
        <dbReference type="ARBA" id="ARBA00022989"/>
    </source>
</evidence>
<dbReference type="PRINTS" id="PR00252">
    <property type="entry name" value="NRIONCHANNEL"/>
</dbReference>
<dbReference type="Pfam" id="PF02932">
    <property type="entry name" value="Neur_chan_memb"/>
    <property type="match status" value="1"/>
</dbReference>
<dbReference type="GO" id="GO:0004888">
    <property type="term" value="F:transmembrane signaling receptor activity"/>
    <property type="evidence" value="ECO:0007669"/>
    <property type="project" value="InterPro"/>
</dbReference>
<dbReference type="GO" id="GO:0099095">
    <property type="term" value="F:ligand-gated monoatomic anion channel activity"/>
    <property type="evidence" value="ECO:0007669"/>
    <property type="project" value="UniProtKB-ARBA"/>
</dbReference>
<dbReference type="SUPFAM" id="SSF63712">
    <property type="entry name" value="Nicotinic receptor ligand binding domain-like"/>
    <property type="match status" value="1"/>
</dbReference>
<feature type="transmembrane region" description="Helical" evidence="11">
    <location>
        <begin position="471"/>
        <end position="493"/>
    </location>
</feature>
<organism evidence="14 15">
    <name type="scientific">Parthenolecanium corni</name>
    <dbReference type="NCBI Taxonomy" id="536013"/>
    <lineage>
        <taxon>Eukaryota</taxon>
        <taxon>Metazoa</taxon>
        <taxon>Ecdysozoa</taxon>
        <taxon>Arthropoda</taxon>
        <taxon>Hexapoda</taxon>
        <taxon>Insecta</taxon>
        <taxon>Pterygota</taxon>
        <taxon>Neoptera</taxon>
        <taxon>Paraneoptera</taxon>
        <taxon>Hemiptera</taxon>
        <taxon>Sternorrhyncha</taxon>
        <taxon>Coccoidea</taxon>
        <taxon>Coccidae</taxon>
        <taxon>Parthenolecanium</taxon>
    </lineage>
</organism>
<evidence type="ECO:0000256" key="4">
    <source>
        <dbReference type="ARBA" id="ARBA00022475"/>
    </source>
</evidence>
<keyword evidence="15" id="KW-1185">Reference proteome</keyword>
<dbReference type="InterPro" id="IPR036719">
    <property type="entry name" value="Neuro-gated_channel_TM_sf"/>
</dbReference>
<keyword evidence="7 11" id="KW-1133">Transmembrane helix</keyword>
<evidence type="ECO:0000313" key="15">
    <source>
        <dbReference type="Proteomes" id="UP001367676"/>
    </source>
</evidence>
<evidence type="ECO:0000256" key="3">
    <source>
        <dbReference type="ARBA" id="ARBA00022448"/>
    </source>
</evidence>
<protein>
    <recommendedName>
        <fullName evidence="16">Glycine receptor subunit alpha-4</fullName>
    </recommendedName>
</protein>
<reference evidence="14 15" key="1">
    <citation type="submission" date="2024-03" db="EMBL/GenBank/DDBJ databases">
        <title>Adaptation during the transition from Ophiocordyceps entomopathogen to insect associate is accompanied by gene loss and intensified selection.</title>
        <authorList>
            <person name="Ward C.M."/>
            <person name="Onetto C.A."/>
            <person name="Borneman A.R."/>
        </authorList>
    </citation>
    <scope>NUCLEOTIDE SEQUENCE [LARGE SCALE GENOMIC DNA]</scope>
    <source>
        <strain evidence="14">AWRI1</strain>
        <tissue evidence="14">Single Adult Female</tissue>
    </source>
</reference>
<dbReference type="Gene3D" id="2.70.170.10">
    <property type="entry name" value="Neurotransmitter-gated ion-channel ligand-binding domain"/>
    <property type="match status" value="1"/>
</dbReference>
<dbReference type="Pfam" id="PF02931">
    <property type="entry name" value="Neur_chan_LBD"/>
    <property type="match status" value="1"/>
</dbReference>
<dbReference type="InterPro" id="IPR006028">
    <property type="entry name" value="GABAA/Glycine_rcpt"/>
</dbReference>
<feature type="chain" id="PRO_5042673840" description="Glycine receptor subunit alpha-4" evidence="11">
    <location>
        <begin position="19"/>
        <end position="638"/>
    </location>
</feature>
<dbReference type="InterPro" id="IPR018000">
    <property type="entry name" value="Neurotransmitter_ion_chnl_CS"/>
</dbReference>
<accession>A0AAN9Y3D3</accession>
<proteinExistence type="inferred from homology"/>
<name>A0AAN9Y3D3_9HEMI</name>
<keyword evidence="10 11" id="KW-0407">Ion channel</keyword>
<keyword evidence="9 11" id="KW-0472">Membrane</keyword>
<keyword evidence="3 11" id="KW-0813">Transport</keyword>
<dbReference type="Proteomes" id="UP001367676">
    <property type="component" value="Unassembled WGS sequence"/>
</dbReference>
<evidence type="ECO:0000256" key="8">
    <source>
        <dbReference type="ARBA" id="ARBA00023065"/>
    </source>
</evidence>
<keyword evidence="8 11" id="KW-0406">Ion transport</keyword>
<gene>
    <name evidence="14" type="ORF">V9T40_014191</name>
</gene>
<comment type="caution">
    <text evidence="14">The sequence shown here is derived from an EMBL/GenBank/DDBJ whole genome shotgun (WGS) entry which is preliminary data.</text>
</comment>
<evidence type="ECO:0000256" key="11">
    <source>
        <dbReference type="RuleBase" id="RU000687"/>
    </source>
</evidence>
<evidence type="ECO:0000259" key="12">
    <source>
        <dbReference type="Pfam" id="PF02931"/>
    </source>
</evidence>
<evidence type="ECO:0000313" key="14">
    <source>
        <dbReference type="EMBL" id="KAK7582746.1"/>
    </source>
</evidence>
<evidence type="ECO:0000256" key="9">
    <source>
        <dbReference type="ARBA" id="ARBA00023136"/>
    </source>
</evidence>
<feature type="signal peptide" evidence="11">
    <location>
        <begin position="1"/>
        <end position="18"/>
    </location>
</feature>
<dbReference type="FunFam" id="2.70.170.10:FF:000024">
    <property type="entry name" value="Histamine-gated chloride channel subunit"/>
    <property type="match status" value="1"/>
</dbReference>
<feature type="domain" description="Neurotransmitter-gated ion-channel ligand-binding" evidence="12">
    <location>
        <begin position="274"/>
        <end position="470"/>
    </location>
</feature>
<sequence length="638" mass="73784">MPWIFLLMILLTCEKLSTLESEKSCSRNANVKRKRHAHPSYRYRPSFSQCRISACKHHHKHLLLITNSVYHDLLKECSRTIFVSNIVDLDRHLSQVPTYAAIVIVHANNVPKKIHLDIIELMVSCLGNVSVWVDDHHRYFHVLRDCDRMDMCTNLFSLSSVIEQSQKSVSREVDATSSTYMDLYDSRWLPINPLAHVPNVEKPSLVDLQMQLLAMPLCSRSRRFNIFYELNTAFAYDDVTEESSVGTKETPNQNQNPPREYRLELEDILPLDPKNYDKNRAPRVGKQPTLVDFHVTVLSLDSINEESMTYVADIFLAQSWQDQRLRLPQSMGEYRILNVDWLKDIWKPDSFFKNAKQVTFHEISVPNHYLWLYHDKTLLYMSKLNLVLSCAMKFESYPHDTQYCGMMIESLSHTTDDLIFRWNATDPLVVNSKIELPQLDISRNYTADCTIEYSTGNFTCLAVMFSLRRRLGYHLFHTYIPSALIVVMSWISFWIKPEAIPARVTLGVTSLLTLATQNTQSQQLLPPVSYVKAIDIWMSSCSIFVFLSLMEFAIVNNYMGPVATTVMKGYSDEDVHIMDDIKGLRSRNSSPTRNTATEPKYVTCCHGKAVAIYIDKFSRFFFPISFIVLNIAYWTSFL</sequence>
<feature type="transmembrane region" description="Helical" evidence="11">
    <location>
        <begin position="500"/>
        <end position="516"/>
    </location>
</feature>
<feature type="transmembrane region" description="Helical" evidence="11">
    <location>
        <begin position="620"/>
        <end position="637"/>
    </location>
</feature>
<dbReference type="InterPro" id="IPR006029">
    <property type="entry name" value="Neurotrans-gated_channel_TM"/>
</dbReference>
<dbReference type="PRINTS" id="PR00253">
    <property type="entry name" value="GABAARECEPTR"/>
</dbReference>
<comment type="similarity">
    <text evidence="11">Belongs to the ligand-gated ion channel (TC 1.A.9) family.</text>
</comment>
<evidence type="ECO:0000256" key="10">
    <source>
        <dbReference type="ARBA" id="ARBA00023303"/>
    </source>
</evidence>
<dbReference type="SUPFAM" id="SSF90112">
    <property type="entry name" value="Neurotransmitter-gated ion-channel transmembrane pore"/>
    <property type="match status" value="1"/>
</dbReference>
<keyword evidence="4" id="KW-1003">Cell membrane</keyword>
<keyword evidence="6 11" id="KW-0732">Signal</keyword>
<dbReference type="Gene3D" id="1.20.58.390">
    <property type="entry name" value="Neurotransmitter-gated ion-channel transmembrane domain"/>
    <property type="match status" value="1"/>
</dbReference>
<dbReference type="PROSITE" id="PS00236">
    <property type="entry name" value="NEUROTR_ION_CHANNEL"/>
    <property type="match status" value="1"/>
</dbReference>
<evidence type="ECO:0000256" key="2">
    <source>
        <dbReference type="ARBA" id="ARBA00004236"/>
    </source>
</evidence>
<dbReference type="PANTHER" id="PTHR18945">
    <property type="entry name" value="NEUROTRANSMITTER GATED ION CHANNEL"/>
    <property type="match status" value="1"/>
</dbReference>
<evidence type="ECO:0000256" key="1">
    <source>
        <dbReference type="ARBA" id="ARBA00004141"/>
    </source>
</evidence>
<dbReference type="CDD" id="cd19049">
    <property type="entry name" value="LGIC_TM_anion"/>
    <property type="match status" value="1"/>
</dbReference>
<dbReference type="InterPro" id="IPR036734">
    <property type="entry name" value="Neur_chan_lig-bd_sf"/>
</dbReference>
<evidence type="ECO:0008006" key="16">
    <source>
        <dbReference type="Google" id="ProtNLM"/>
    </source>
</evidence>
<dbReference type="GO" id="GO:0005886">
    <property type="term" value="C:plasma membrane"/>
    <property type="evidence" value="ECO:0007669"/>
    <property type="project" value="UniProtKB-SubCell"/>
</dbReference>
<dbReference type="InterPro" id="IPR038050">
    <property type="entry name" value="Neuro_actylchol_rec"/>
</dbReference>
<dbReference type="AlphaFoldDB" id="A0AAN9Y3D3"/>
<dbReference type="InterPro" id="IPR006202">
    <property type="entry name" value="Neur_chan_lig-bd"/>
</dbReference>
<comment type="subcellular location">
    <subcellularLocation>
        <location evidence="2">Cell membrane</location>
    </subcellularLocation>
    <subcellularLocation>
        <location evidence="1">Membrane</location>
        <topology evidence="1">Multi-pass membrane protein</topology>
    </subcellularLocation>
</comment>
<dbReference type="GO" id="GO:0005230">
    <property type="term" value="F:extracellular ligand-gated monoatomic ion channel activity"/>
    <property type="evidence" value="ECO:0007669"/>
    <property type="project" value="InterPro"/>
</dbReference>
<feature type="domain" description="Neurotransmitter-gated ion-channel transmembrane" evidence="13">
    <location>
        <begin position="478"/>
        <end position="593"/>
    </location>
</feature>